<organism evidence="2 3">
    <name type="scientific">Olsenella absiana</name>
    <dbReference type="NCBI Taxonomy" id="3115222"/>
    <lineage>
        <taxon>Bacteria</taxon>
        <taxon>Bacillati</taxon>
        <taxon>Actinomycetota</taxon>
        <taxon>Coriobacteriia</taxon>
        <taxon>Coriobacteriales</taxon>
        <taxon>Atopobiaceae</taxon>
        <taxon>Olsenella</taxon>
    </lineage>
</organism>
<dbReference type="EMBL" id="JAZGJQ010000001">
    <property type="protein sequence ID" value="MEE6146623.1"/>
    <property type="molecule type" value="Genomic_DNA"/>
</dbReference>
<dbReference type="Pfam" id="PF02645">
    <property type="entry name" value="DegV"/>
    <property type="match status" value="1"/>
</dbReference>
<dbReference type="SUPFAM" id="SSF82549">
    <property type="entry name" value="DAK1/DegV-like"/>
    <property type="match status" value="1"/>
</dbReference>
<gene>
    <name evidence="2" type="ORF">VXJ25_01230</name>
</gene>
<evidence type="ECO:0000313" key="3">
    <source>
        <dbReference type="Proteomes" id="UP001332931"/>
    </source>
</evidence>
<keyword evidence="1" id="KW-0446">Lipid-binding</keyword>
<dbReference type="NCBIfam" id="TIGR00762">
    <property type="entry name" value="DegV"/>
    <property type="match status" value="1"/>
</dbReference>
<dbReference type="PANTHER" id="PTHR33434">
    <property type="entry name" value="DEGV DOMAIN-CONTAINING PROTEIN DR_1986-RELATED"/>
    <property type="match status" value="1"/>
</dbReference>
<evidence type="ECO:0000313" key="2">
    <source>
        <dbReference type="EMBL" id="MEE6146623.1"/>
    </source>
</evidence>
<protein>
    <submittedName>
        <fullName evidence="2">DegV family protein</fullName>
    </submittedName>
</protein>
<keyword evidence="3" id="KW-1185">Reference proteome</keyword>
<dbReference type="Gene3D" id="3.30.1180.10">
    <property type="match status" value="1"/>
</dbReference>
<sequence length="284" mass="29660">MPTRIITDSGSDIVGFDHPGLTVLPLTVMFGDRLYQDGVDLSHEKFYELLVESDKLPSTGAPAPGAFAEAYDAARAAGEEVVVVTLSSKLSGTYQSACVAAEGRDDVQVVDSLSASLGEQILVHLGLTMAERGEGAASIAEGLRAARGRVRVIGLLDTLEYLRRGGRIPAAAAALGAVLSVKPVVTAEDGEIALLGKARGSRNGRNILNETVRRDGGIDYAMPFSLGYSGLSDSLLQKYVEDSRGLWEGMVDGLPICTLGATIGTYAGPGSIVLAYFRAGGAQQ</sequence>
<dbReference type="InterPro" id="IPR050270">
    <property type="entry name" value="DegV_domain_contain"/>
</dbReference>
<evidence type="ECO:0000256" key="1">
    <source>
        <dbReference type="ARBA" id="ARBA00023121"/>
    </source>
</evidence>
<dbReference type="RefSeq" id="WP_330957386.1">
    <property type="nucleotide sequence ID" value="NZ_JAZGJQ010000001.1"/>
</dbReference>
<name>A0ABU7R7X2_9ACTN</name>
<reference evidence="2 3" key="1">
    <citation type="submission" date="2024-01" db="EMBL/GenBank/DDBJ databases">
        <title>Description of Olsenella sp. nov., isolated from pig feces.</title>
        <authorList>
            <person name="Chang Y.-H."/>
        </authorList>
    </citation>
    <scope>NUCLEOTIDE SEQUENCE [LARGE SCALE GENOMIC DNA]</scope>
    <source>
        <strain evidence="2 3">YH-ols2223</strain>
    </source>
</reference>
<dbReference type="Proteomes" id="UP001332931">
    <property type="component" value="Unassembled WGS sequence"/>
</dbReference>
<accession>A0ABU7R7X2</accession>
<proteinExistence type="predicted"/>
<comment type="caution">
    <text evidence="2">The sequence shown here is derived from an EMBL/GenBank/DDBJ whole genome shotgun (WGS) entry which is preliminary data.</text>
</comment>
<dbReference type="PROSITE" id="PS51482">
    <property type="entry name" value="DEGV"/>
    <property type="match status" value="1"/>
</dbReference>
<dbReference type="InterPro" id="IPR043168">
    <property type="entry name" value="DegV_C"/>
</dbReference>
<dbReference type="Gene3D" id="3.40.50.10170">
    <property type="match status" value="1"/>
</dbReference>
<dbReference type="InterPro" id="IPR003797">
    <property type="entry name" value="DegV"/>
</dbReference>
<dbReference type="PANTHER" id="PTHR33434:SF2">
    <property type="entry name" value="FATTY ACID-BINDING PROTEIN TM_1468"/>
    <property type="match status" value="1"/>
</dbReference>